<protein>
    <submittedName>
        <fullName evidence="1">Uncharacterized protein</fullName>
    </submittedName>
</protein>
<evidence type="ECO:0000313" key="2">
    <source>
        <dbReference type="Proteomes" id="UP000054279"/>
    </source>
</evidence>
<dbReference type="Proteomes" id="UP000054279">
    <property type="component" value="Unassembled WGS sequence"/>
</dbReference>
<evidence type="ECO:0000313" key="1">
    <source>
        <dbReference type="EMBL" id="KIJ32994.1"/>
    </source>
</evidence>
<dbReference type="HOGENOM" id="CLU_1897528_0_0_1"/>
<sequence length="134" mass="14950">MDVIDRWKLVCLPPFPSRPIPSQPSFFLPIPSRFNIAIRPLNPRKDNATKPSAFVCDKELGTRNTAYQIVEKAVAALIEPDIKCSLPRSFVIPGQDKGYRVSDCGEDGDVVLDAWRIETETGMKADKEADELCT</sequence>
<proteinExistence type="predicted"/>
<dbReference type="AlphaFoldDB" id="A0A0C9UE25"/>
<accession>A0A0C9UE25</accession>
<reference evidence="1 2" key="1">
    <citation type="submission" date="2014-06" db="EMBL/GenBank/DDBJ databases">
        <title>Evolutionary Origins and Diversification of the Mycorrhizal Mutualists.</title>
        <authorList>
            <consortium name="DOE Joint Genome Institute"/>
            <consortium name="Mycorrhizal Genomics Consortium"/>
            <person name="Kohler A."/>
            <person name="Kuo A."/>
            <person name="Nagy L.G."/>
            <person name="Floudas D."/>
            <person name="Copeland A."/>
            <person name="Barry K.W."/>
            <person name="Cichocki N."/>
            <person name="Veneault-Fourrey C."/>
            <person name="LaButti K."/>
            <person name="Lindquist E.A."/>
            <person name="Lipzen A."/>
            <person name="Lundell T."/>
            <person name="Morin E."/>
            <person name="Murat C."/>
            <person name="Riley R."/>
            <person name="Ohm R."/>
            <person name="Sun H."/>
            <person name="Tunlid A."/>
            <person name="Henrissat B."/>
            <person name="Grigoriev I.V."/>
            <person name="Hibbett D.S."/>
            <person name="Martin F."/>
        </authorList>
    </citation>
    <scope>NUCLEOTIDE SEQUENCE [LARGE SCALE GENOMIC DNA]</scope>
    <source>
        <strain evidence="1 2">SS14</strain>
    </source>
</reference>
<gene>
    <name evidence="1" type="ORF">M422DRAFT_265183</name>
</gene>
<keyword evidence="2" id="KW-1185">Reference proteome</keyword>
<name>A0A0C9UE25_SPHS4</name>
<organism evidence="1 2">
    <name type="scientific">Sphaerobolus stellatus (strain SS14)</name>
    <dbReference type="NCBI Taxonomy" id="990650"/>
    <lineage>
        <taxon>Eukaryota</taxon>
        <taxon>Fungi</taxon>
        <taxon>Dikarya</taxon>
        <taxon>Basidiomycota</taxon>
        <taxon>Agaricomycotina</taxon>
        <taxon>Agaricomycetes</taxon>
        <taxon>Phallomycetidae</taxon>
        <taxon>Geastrales</taxon>
        <taxon>Sphaerobolaceae</taxon>
        <taxon>Sphaerobolus</taxon>
    </lineage>
</organism>
<dbReference type="EMBL" id="KN837219">
    <property type="protein sequence ID" value="KIJ32994.1"/>
    <property type="molecule type" value="Genomic_DNA"/>
</dbReference>